<evidence type="ECO:0000313" key="1">
    <source>
        <dbReference type="EnsemblPlants" id="LPERR03G17570.1"/>
    </source>
</evidence>
<dbReference type="Proteomes" id="UP000032180">
    <property type="component" value="Chromosome 3"/>
</dbReference>
<name>A0A0D9VUZ1_9ORYZ</name>
<evidence type="ECO:0000313" key="2">
    <source>
        <dbReference type="Proteomes" id="UP000032180"/>
    </source>
</evidence>
<keyword evidence="2" id="KW-1185">Reference proteome</keyword>
<dbReference type="Gramene" id="LPERR03G17570.1">
    <property type="protein sequence ID" value="LPERR03G17570.1"/>
    <property type="gene ID" value="LPERR03G17570"/>
</dbReference>
<reference evidence="2" key="2">
    <citation type="submission" date="2013-12" db="EMBL/GenBank/DDBJ databases">
        <authorList>
            <person name="Yu Y."/>
            <person name="Lee S."/>
            <person name="de Baynast K."/>
            <person name="Wissotski M."/>
            <person name="Liu L."/>
            <person name="Talag J."/>
            <person name="Goicoechea J."/>
            <person name="Angelova A."/>
            <person name="Jetty R."/>
            <person name="Kudrna D."/>
            <person name="Golser W."/>
            <person name="Rivera L."/>
            <person name="Zhang J."/>
            <person name="Wing R."/>
        </authorList>
    </citation>
    <scope>NUCLEOTIDE SEQUENCE</scope>
</reference>
<accession>A0A0D9VUZ1</accession>
<dbReference type="AlphaFoldDB" id="A0A0D9VUZ1"/>
<protein>
    <submittedName>
        <fullName evidence="1">Uncharacterized protein</fullName>
    </submittedName>
</protein>
<reference evidence="1 2" key="1">
    <citation type="submission" date="2012-08" db="EMBL/GenBank/DDBJ databases">
        <title>Oryza genome evolution.</title>
        <authorList>
            <person name="Wing R.A."/>
        </authorList>
    </citation>
    <scope>NUCLEOTIDE SEQUENCE</scope>
</reference>
<dbReference type="EnsemblPlants" id="LPERR03G17570.1">
    <property type="protein sequence ID" value="LPERR03G17570.1"/>
    <property type="gene ID" value="LPERR03G17570"/>
</dbReference>
<reference evidence="1" key="3">
    <citation type="submission" date="2015-04" db="UniProtKB">
        <authorList>
            <consortium name="EnsemblPlants"/>
        </authorList>
    </citation>
    <scope>IDENTIFICATION</scope>
</reference>
<proteinExistence type="predicted"/>
<dbReference type="HOGENOM" id="CLU_2797607_0_0_1"/>
<organism evidence="1 2">
    <name type="scientific">Leersia perrieri</name>
    <dbReference type="NCBI Taxonomy" id="77586"/>
    <lineage>
        <taxon>Eukaryota</taxon>
        <taxon>Viridiplantae</taxon>
        <taxon>Streptophyta</taxon>
        <taxon>Embryophyta</taxon>
        <taxon>Tracheophyta</taxon>
        <taxon>Spermatophyta</taxon>
        <taxon>Magnoliopsida</taxon>
        <taxon>Liliopsida</taxon>
        <taxon>Poales</taxon>
        <taxon>Poaceae</taxon>
        <taxon>BOP clade</taxon>
        <taxon>Oryzoideae</taxon>
        <taxon>Oryzeae</taxon>
        <taxon>Oryzinae</taxon>
        <taxon>Leersia</taxon>
    </lineage>
</organism>
<sequence>MQRMGGHIFPALTKMMHLRYLPSINLFSIWIENDVPNYAGELVTEAETSNEYIRRRNEVLRRRNSRRR</sequence>